<evidence type="ECO:0000259" key="12">
    <source>
        <dbReference type="PROSITE" id="PS50111"/>
    </source>
</evidence>
<evidence type="ECO:0000256" key="10">
    <source>
        <dbReference type="SAM" id="Coils"/>
    </source>
</evidence>
<dbReference type="EMBL" id="FOQA01000005">
    <property type="protein sequence ID" value="SFH99166.1"/>
    <property type="molecule type" value="Genomic_DNA"/>
</dbReference>
<evidence type="ECO:0000256" key="6">
    <source>
        <dbReference type="ARBA" id="ARBA00023136"/>
    </source>
</evidence>
<dbReference type="Proteomes" id="UP000199287">
    <property type="component" value="Unassembled WGS sequence"/>
</dbReference>
<dbReference type="PROSITE" id="PS50111">
    <property type="entry name" value="CHEMOTAXIS_TRANSDUC_2"/>
    <property type="match status" value="1"/>
</dbReference>
<evidence type="ECO:0000313" key="15">
    <source>
        <dbReference type="Proteomes" id="UP000199287"/>
    </source>
</evidence>
<keyword evidence="6 11" id="KW-0472">Membrane</keyword>
<dbReference type="GO" id="GO:0006935">
    <property type="term" value="P:chemotaxis"/>
    <property type="evidence" value="ECO:0007669"/>
    <property type="project" value="UniProtKB-KW"/>
</dbReference>
<feature type="coiled-coil region" evidence="10">
    <location>
        <begin position="601"/>
        <end position="663"/>
    </location>
</feature>
<dbReference type="InterPro" id="IPR004089">
    <property type="entry name" value="MCPsignal_dom"/>
</dbReference>
<feature type="domain" description="Methyl-accepting transducer" evidence="12">
    <location>
        <begin position="380"/>
        <end position="637"/>
    </location>
</feature>
<feature type="domain" description="HAMP" evidence="13">
    <location>
        <begin position="303"/>
        <end position="361"/>
    </location>
</feature>
<dbReference type="RefSeq" id="WP_093371908.1">
    <property type="nucleotide sequence ID" value="NZ_FOQA01000005.1"/>
</dbReference>
<evidence type="ECO:0000256" key="5">
    <source>
        <dbReference type="ARBA" id="ARBA00022989"/>
    </source>
</evidence>
<evidence type="ECO:0000256" key="7">
    <source>
        <dbReference type="ARBA" id="ARBA00023224"/>
    </source>
</evidence>
<comment type="subcellular location">
    <subcellularLocation>
        <location evidence="1">Cell membrane</location>
        <topology evidence="1">Multi-pass membrane protein</topology>
    </subcellularLocation>
</comment>
<reference evidence="15" key="1">
    <citation type="submission" date="2016-10" db="EMBL/GenBank/DDBJ databases">
        <authorList>
            <person name="Varghese N."/>
            <person name="Submissions S."/>
        </authorList>
    </citation>
    <scope>NUCLEOTIDE SEQUENCE [LARGE SCALE GENOMIC DNA]</scope>
    <source>
        <strain evidence="15">Z-7934</strain>
    </source>
</reference>
<dbReference type="OrthoDB" id="597657at2"/>
<keyword evidence="5 11" id="KW-1133">Transmembrane helix</keyword>
<evidence type="ECO:0000256" key="3">
    <source>
        <dbReference type="ARBA" id="ARBA00022500"/>
    </source>
</evidence>
<dbReference type="PANTHER" id="PTHR32089">
    <property type="entry name" value="METHYL-ACCEPTING CHEMOTAXIS PROTEIN MCPB"/>
    <property type="match status" value="1"/>
</dbReference>
<keyword evidence="3" id="KW-0145">Chemotaxis</keyword>
<protein>
    <submittedName>
        <fullName evidence="14">Methyl-accepting chemotaxis sensory transducer with Cache sensor</fullName>
    </submittedName>
</protein>
<dbReference type="InterPro" id="IPR003660">
    <property type="entry name" value="HAMP_dom"/>
</dbReference>
<organism evidence="14 15">
    <name type="scientific">Tindallia magadiensis</name>
    <dbReference type="NCBI Taxonomy" id="69895"/>
    <lineage>
        <taxon>Bacteria</taxon>
        <taxon>Bacillati</taxon>
        <taxon>Bacillota</taxon>
        <taxon>Clostridia</taxon>
        <taxon>Peptostreptococcales</taxon>
        <taxon>Tindalliaceae</taxon>
        <taxon>Tindallia</taxon>
    </lineage>
</organism>
<keyword evidence="7 9" id="KW-0807">Transducer</keyword>
<evidence type="ECO:0000256" key="4">
    <source>
        <dbReference type="ARBA" id="ARBA00022692"/>
    </source>
</evidence>
<dbReference type="PANTHER" id="PTHR32089:SF112">
    <property type="entry name" value="LYSOZYME-LIKE PROTEIN-RELATED"/>
    <property type="match status" value="1"/>
</dbReference>
<dbReference type="InterPro" id="IPR029151">
    <property type="entry name" value="Sensor-like_sf"/>
</dbReference>
<accession>A0A1I3EJL8</accession>
<dbReference type="Gene3D" id="1.10.287.950">
    <property type="entry name" value="Methyl-accepting chemotaxis protein"/>
    <property type="match status" value="1"/>
</dbReference>
<comment type="similarity">
    <text evidence="8">Belongs to the methyl-accepting chemotaxis (MCP) protein family.</text>
</comment>
<name>A0A1I3EJL8_9FIRM</name>
<keyword evidence="15" id="KW-1185">Reference proteome</keyword>
<evidence type="ECO:0000256" key="1">
    <source>
        <dbReference type="ARBA" id="ARBA00004651"/>
    </source>
</evidence>
<proteinExistence type="inferred from homology"/>
<dbReference type="CDD" id="cd12912">
    <property type="entry name" value="PDC2_MCP_like"/>
    <property type="match status" value="1"/>
</dbReference>
<evidence type="ECO:0000256" key="11">
    <source>
        <dbReference type="SAM" id="Phobius"/>
    </source>
</evidence>
<dbReference type="SMART" id="SM00283">
    <property type="entry name" value="MA"/>
    <property type="match status" value="1"/>
</dbReference>
<dbReference type="Pfam" id="PF00672">
    <property type="entry name" value="HAMP"/>
    <property type="match status" value="1"/>
</dbReference>
<evidence type="ECO:0000256" key="9">
    <source>
        <dbReference type="PROSITE-ProRule" id="PRU00284"/>
    </source>
</evidence>
<dbReference type="STRING" id="69895.SAMN05192551_10534"/>
<dbReference type="Pfam" id="PF00015">
    <property type="entry name" value="MCPsignal"/>
    <property type="match status" value="1"/>
</dbReference>
<dbReference type="GO" id="GO:0005886">
    <property type="term" value="C:plasma membrane"/>
    <property type="evidence" value="ECO:0007669"/>
    <property type="project" value="UniProtKB-SubCell"/>
</dbReference>
<dbReference type="CDD" id="cd12914">
    <property type="entry name" value="PDC1_DGC_like"/>
    <property type="match status" value="1"/>
</dbReference>
<dbReference type="Pfam" id="PF02743">
    <property type="entry name" value="dCache_1"/>
    <property type="match status" value="1"/>
</dbReference>
<keyword evidence="4 11" id="KW-0812">Transmembrane</keyword>
<dbReference type="GO" id="GO:0007165">
    <property type="term" value="P:signal transduction"/>
    <property type="evidence" value="ECO:0007669"/>
    <property type="project" value="UniProtKB-KW"/>
</dbReference>
<gene>
    <name evidence="14" type="ORF">SAMN05192551_10534</name>
</gene>
<keyword evidence="2" id="KW-1003">Cell membrane</keyword>
<dbReference type="PROSITE" id="PS50885">
    <property type="entry name" value="HAMP"/>
    <property type="match status" value="1"/>
</dbReference>
<evidence type="ECO:0000256" key="2">
    <source>
        <dbReference type="ARBA" id="ARBA00022475"/>
    </source>
</evidence>
<keyword evidence="10" id="KW-0175">Coiled coil</keyword>
<sequence length="666" mass="72321">MNLSKRIILYMALLILLVAGGLGLTAMRFSAGMVTNQAEEMLSGLAHDGAELVSEGITLRLEVLQEVAMRDSVRTMDFETQQEALAPHVERLGFMDFGIVTPDGTATYVMEDNTAELGDRNYVQRALAGEQNTSDVIISRVINQPVLMYAVPIFDANERVVGALIARRDANGLTEITNRIGYGESGYAYMVNRSGVTVVHPNRDLVMNQFNPIEASAQEESLVPLAELMREVLENEDGVTSYRFEGVDLQAGYAPVEGTEWILVVTAERQEFMAGVALLRNVMIGVTAAFILLGVVVAFFIGKSIANPITELSHIVLRLADYDLSFDENSKAIDYMKRQDEIGSITKALAAMQENLVKLITNISESAQHVAASSEELTATSQQSSLAAGEVARTIEEIANGASDQAKDTENGVSTITELGQMIEEEQGIVMNLSKSAEAVIHLKDEGLVILKDVVEKTEKSNQAAQDVNQVINDTNDSAHQIQEASAMIKSIAEQTNLLALNAAIESARAGEAGRGFAVVAEEIRKLAEQSSQFTEEIETIISKLTDKTSSAVSTMQEVGQIVEAQTKGVYQTNEKFLGINDAIQLVQSGMDDLKVSGKKMTEKREEIIALMENLSAISEENAAGTQEASASVEQQTASMEEIARASDTLSKLAEEMQESTMKFTY</sequence>
<dbReference type="Gene3D" id="3.30.450.20">
    <property type="entry name" value="PAS domain"/>
    <property type="match status" value="1"/>
</dbReference>
<evidence type="ECO:0000256" key="8">
    <source>
        <dbReference type="ARBA" id="ARBA00029447"/>
    </source>
</evidence>
<dbReference type="SUPFAM" id="SSF58104">
    <property type="entry name" value="Methyl-accepting chemotaxis protein (MCP) signaling domain"/>
    <property type="match status" value="1"/>
</dbReference>
<evidence type="ECO:0000313" key="14">
    <source>
        <dbReference type="EMBL" id="SFH99166.1"/>
    </source>
</evidence>
<feature type="transmembrane region" description="Helical" evidence="11">
    <location>
        <begin position="282"/>
        <end position="302"/>
    </location>
</feature>
<dbReference type="AlphaFoldDB" id="A0A1I3EJL8"/>
<dbReference type="InterPro" id="IPR033479">
    <property type="entry name" value="dCache_1"/>
</dbReference>
<dbReference type="SUPFAM" id="SSF103190">
    <property type="entry name" value="Sensory domain-like"/>
    <property type="match status" value="1"/>
</dbReference>
<evidence type="ECO:0000259" key="13">
    <source>
        <dbReference type="PROSITE" id="PS50885"/>
    </source>
</evidence>